<evidence type="ECO:0000313" key="1">
    <source>
        <dbReference type="EMBL" id="MWG34810.1"/>
    </source>
</evidence>
<dbReference type="RefSeq" id="WP_158204448.1">
    <property type="nucleotide sequence ID" value="NZ_WSZK01000015.1"/>
</dbReference>
<protein>
    <submittedName>
        <fullName evidence="1">Uncharacterized protein</fullName>
    </submittedName>
</protein>
<keyword evidence="2" id="KW-1185">Reference proteome</keyword>
<comment type="caution">
    <text evidence="1">The sequence shown here is derived from an EMBL/GenBank/DDBJ whole genome shotgun (WGS) entry which is preliminary data.</text>
</comment>
<dbReference type="Proteomes" id="UP000451471">
    <property type="component" value="Unassembled WGS sequence"/>
</dbReference>
<dbReference type="EMBL" id="WSZK01000015">
    <property type="protein sequence ID" value="MWG34810.1"/>
    <property type="molecule type" value="Genomic_DNA"/>
</dbReference>
<dbReference type="AlphaFoldDB" id="A0A6B0GJN0"/>
<evidence type="ECO:0000313" key="2">
    <source>
        <dbReference type="Proteomes" id="UP000451471"/>
    </source>
</evidence>
<organism evidence="1 2">
    <name type="scientific">Halomarina oriensis</name>
    <dbReference type="NCBI Taxonomy" id="671145"/>
    <lineage>
        <taxon>Archaea</taxon>
        <taxon>Methanobacteriati</taxon>
        <taxon>Methanobacteriota</taxon>
        <taxon>Stenosarchaea group</taxon>
        <taxon>Halobacteria</taxon>
        <taxon>Halobacteriales</taxon>
        <taxon>Natronomonadaceae</taxon>
        <taxon>Halomarina</taxon>
    </lineage>
</organism>
<proteinExistence type="predicted"/>
<sequence>MPDFDFAVQDGAFAVQDGAFAGELAIESFNDPIGGVENLDASQGPWRGSDSLVGTSSDSFRGPSCAERSNDVRIRKWSYPGDGLETYPELGSSAAAGSTIAMAVRPIDNFIGISFCHAPGHETDGYGCYWLTLDFDTYYDQLAFRRADSGGDIPFLTETGPAVPDDEWYILAVVLDGDGEGHHVGQLWATDVPSPGSGVRTTLEDEIVMDDTQHRGRGVGFVQVGTGNWDELQLGLP</sequence>
<accession>A0A6B0GJN0</accession>
<gene>
    <name evidence="1" type="ORF">GQS65_09950</name>
</gene>
<name>A0A6B0GJN0_9EURY</name>
<reference evidence="1 2" key="1">
    <citation type="submission" date="2019-12" db="EMBL/GenBank/DDBJ databases">
        <title>Halocatena pleomorpha gen. nov. sp. nov., an extremely halophilic archaeon of family Halobacteriaceae isolated from saltpan soil.</title>
        <authorList>
            <person name="Pal Y."/>
            <person name="Verma A."/>
            <person name="Krishnamurthi S."/>
            <person name="Kumar P."/>
        </authorList>
    </citation>
    <scope>NUCLEOTIDE SEQUENCE [LARGE SCALE GENOMIC DNA]</scope>
    <source>
        <strain evidence="1 2">JCM 16495</strain>
    </source>
</reference>